<proteinExistence type="predicted"/>
<keyword evidence="3" id="KW-1185">Reference proteome</keyword>
<gene>
    <name evidence="2" type="ORF">EV646_103479</name>
</gene>
<name>A0A4R2IWA0_9ACTN</name>
<evidence type="ECO:0000259" key="1">
    <source>
        <dbReference type="Pfam" id="PF13349"/>
    </source>
</evidence>
<evidence type="ECO:0000313" key="2">
    <source>
        <dbReference type="EMBL" id="TCO49497.1"/>
    </source>
</evidence>
<dbReference type="Proteomes" id="UP000295573">
    <property type="component" value="Unassembled WGS sequence"/>
</dbReference>
<dbReference type="RefSeq" id="WP_132147478.1">
    <property type="nucleotide sequence ID" value="NZ_SLWR01000003.1"/>
</dbReference>
<organism evidence="2 3">
    <name type="scientific">Kribbella antiqua</name>
    <dbReference type="NCBI Taxonomy" id="2512217"/>
    <lineage>
        <taxon>Bacteria</taxon>
        <taxon>Bacillati</taxon>
        <taxon>Actinomycetota</taxon>
        <taxon>Actinomycetes</taxon>
        <taxon>Propionibacteriales</taxon>
        <taxon>Kribbellaceae</taxon>
        <taxon>Kribbella</taxon>
    </lineage>
</organism>
<dbReference type="OrthoDB" id="3821597at2"/>
<dbReference type="InterPro" id="IPR025164">
    <property type="entry name" value="Toastrack_DUF4097"/>
</dbReference>
<feature type="domain" description="DUF4097" evidence="1">
    <location>
        <begin position="137"/>
        <end position="232"/>
    </location>
</feature>
<dbReference type="Pfam" id="PF13349">
    <property type="entry name" value="DUF4097"/>
    <property type="match status" value="1"/>
</dbReference>
<reference evidence="2 3" key="1">
    <citation type="journal article" date="2015" name="Stand. Genomic Sci.">
        <title>Genomic Encyclopedia of Bacterial and Archaeal Type Strains, Phase III: the genomes of soil and plant-associated and newly described type strains.</title>
        <authorList>
            <person name="Whitman W.B."/>
            <person name="Woyke T."/>
            <person name="Klenk H.P."/>
            <person name="Zhou Y."/>
            <person name="Lilburn T.G."/>
            <person name="Beck B.J."/>
            <person name="De Vos P."/>
            <person name="Vandamme P."/>
            <person name="Eisen J.A."/>
            <person name="Garrity G."/>
            <person name="Hugenholtz P."/>
            <person name="Kyrpides N.C."/>
        </authorList>
    </citation>
    <scope>NUCLEOTIDE SEQUENCE [LARGE SCALE GENOMIC DNA]</scope>
    <source>
        <strain evidence="2 3">VKM Ac-2541</strain>
    </source>
</reference>
<accession>A0A4R2IWA0</accession>
<protein>
    <submittedName>
        <fullName evidence="2">Putative adhesin</fullName>
    </submittedName>
</protein>
<dbReference type="EMBL" id="SLWR01000003">
    <property type="protein sequence ID" value="TCO49497.1"/>
    <property type="molecule type" value="Genomic_DNA"/>
</dbReference>
<dbReference type="AlphaFoldDB" id="A0A4R2IWA0"/>
<sequence length="236" mass="24560">MAFRTGLTTAQRRMLVIGLVPLLLLVAGGAAVAVGSIRGHIEYNYSQTFAPAAQGVSVVSDVPVNVRASMDDRVHVDAGGSYAVAQPTVDVSTIGGQLEVRVFCSDIHCEADVAVAVPGGIPVRVKTEHASIDVVGTTGPLTVDTSDGSVDMAQLRSKQVAVNCRRGSITLFFADAPDQVTASSTDGSLTVQVPQSARYALDAVATQGSTDLEIPTDPSASRHLHLRTRNGSITVH</sequence>
<comment type="caution">
    <text evidence="2">The sequence shown here is derived from an EMBL/GenBank/DDBJ whole genome shotgun (WGS) entry which is preliminary data.</text>
</comment>
<evidence type="ECO:0000313" key="3">
    <source>
        <dbReference type="Proteomes" id="UP000295573"/>
    </source>
</evidence>